<feature type="active site" description="Proton acceptor" evidence="2">
    <location>
        <position position="217"/>
    </location>
</feature>
<evidence type="ECO:0000256" key="4">
    <source>
        <dbReference type="RuleBase" id="RU004508"/>
    </source>
</evidence>
<evidence type="ECO:0000313" key="5">
    <source>
        <dbReference type="EMBL" id="SNS27522.1"/>
    </source>
</evidence>
<feature type="modified residue" description="N6-(pyridoxal phosphate)lysine" evidence="3">
    <location>
        <position position="217"/>
    </location>
</feature>
<dbReference type="PANTHER" id="PTHR30244:SF34">
    <property type="entry name" value="DTDP-4-AMINO-4,6-DIDEOXYGALACTOSE TRANSAMINASE"/>
    <property type="match status" value="1"/>
</dbReference>
<proteinExistence type="inferred from homology"/>
<dbReference type="InterPro" id="IPR000653">
    <property type="entry name" value="DegT/StrS_aminotransferase"/>
</dbReference>
<sequence>MKSDALGAAKVANGLTVAPCLRQNTDMTERFTGSFTQQEPIPEEAIAAAVEVMRGGRLHRYNTLAGETAQTALLEQEFAAQTGARFCVAVASGGYALGCALRAVGVQPGETVLTNAFTLAPVPGAIAGVGAVPVYVGVTEDLVIDLEDLAAKADRAEVLMLSHMRGHLCDMDRLMQICGDAGITVIEDCAHTMGAAWNGVPSGRQGAVGCFSMQTYKHVNSGEGGLLITDDEDIAARAIMLSGSYMLYERHLAAPGPEVFERVKYITPNISGRMDNLRAAILRPQLRALEAQVDRWNDRYAVVEEGLRGTPGLRLTKRPVAERFVGSSIQFLLLDWTREAVQEVLARCAARGVELKWFGGAEPAGFTSRYDSWRYAPSQPMPSTDRVLRGIVDMRLPLTFSLEDCAQIARIIRAEVSAVFQAQPPVRAD</sequence>
<dbReference type="SUPFAM" id="SSF53383">
    <property type="entry name" value="PLP-dependent transferases"/>
    <property type="match status" value="1"/>
</dbReference>
<evidence type="ECO:0000256" key="1">
    <source>
        <dbReference type="ARBA" id="ARBA00037999"/>
    </source>
</evidence>
<reference evidence="5 6" key="1">
    <citation type="submission" date="2017-06" db="EMBL/GenBank/DDBJ databases">
        <authorList>
            <person name="Kim H.J."/>
            <person name="Triplett B.A."/>
        </authorList>
    </citation>
    <scope>NUCLEOTIDE SEQUENCE [LARGE SCALE GENOMIC DNA]</scope>
    <source>
        <strain evidence="5 6">DSM 11445</strain>
    </source>
</reference>
<comment type="similarity">
    <text evidence="1 4">Belongs to the DegT/DnrJ/EryC1 family.</text>
</comment>
<protein>
    <submittedName>
        <fullName evidence="5">dTDP-4-amino-4,6-dideoxygalactose transaminase</fullName>
    </submittedName>
</protein>
<dbReference type="GO" id="GO:0000271">
    <property type="term" value="P:polysaccharide biosynthetic process"/>
    <property type="evidence" value="ECO:0007669"/>
    <property type="project" value="TreeGrafter"/>
</dbReference>
<dbReference type="Gene3D" id="3.90.1150.10">
    <property type="entry name" value="Aspartate Aminotransferase, domain 1"/>
    <property type="match status" value="1"/>
</dbReference>
<dbReference type="Proteomes" id="UP000198440">
    <property type="component" value="Unassembled WGS sequence"/>
</dbReference>
<evidence type="ECO:0000256" key="3">
    <source>
        <dbReference type="PIRSR" id="PIRSR000390-2"/>
    </source>
</evidence>
<dbReference type="GO" id="GO:0030170">
    <property type="term" value="F:pyridoxal phosphate binding"/>
    <property type="evidence" value="ECO:0007669"/>
    <property type="project" value="TreeGrafter"/>
</dbReference>
<evidence type="ECO:0000313" key="6">
    <source>
        <dbReference type="Proteomes" id="UP000198440"/>
    </source>
</evidence>
<dbReference type="PIRSF" id="PIRSF000390">
    <property type="entry name" value="PLP_StrS"/>
    <property type="match status" value="1"/>
</dbReference>
<organism evidence="5 6">
    <name type="scientific">Antarctobacter heliothermus</name>
    <dbReference type="NCBI Taxonomy" id="74033"/>
    <lineage>
        <taxon>Bacteria</taxon>
        <taxon>Pseudomonadati</taxon>
        <taxon>Pseudomonadota</taxon>
        <taxon>Alphaproteobacteria</taxon>
        <taxon>Rhodobacterales</taxon>
        <taxon>Roseobacteraceae</taxon>
        <taxon>Antarctobacter</taxon>
    </lineage>
</organism>
<keyword evidence="3 4" id="KW-0663">Pyridoxal phosphate</keyword>
<dbReference type="InterPro" id="IPR015422">
    <property type="entry name" value="PyrdxlP-dep_Trfase_small"/>
</dbReference>
<dbReference type="InterPro" id="IPR015421">
    <property type="entry name" value="PyrdxlP-dep_Trfase_major"/>
</dbReference>
<dbReference type="GO" id="GO:0008483">
    <property type="term" value="F:transaminase activity"/>
    <property type="evidence" value="ECO:0007669"/>
    <property type="project" value="TreeGrafter"/>
</dbReference>
<accession>A0A239D5V0</accession>
<dbReference type="PANTHER" id="PTHR30244">
    <property type="entry name" value="TRANSAMINASE"/>
    <property type="match status" value="1"/>
</dbReference>
<name>A0A239D5V0_9RHOB</name>
<evidence type="ECO:0000256" key="2">
    <source>
        <dbReference type="PIRSR" id="PIRSR000390-1"/>
    </source>
</evidence>
<dbReference type="InterPro" id="IPR015424">
    <property type="entry name" value="PyrdxlP-dep_Trfase"/>
</dbReference>
<dbReference type="AlphaFoldDB" id="A0A239D5V0"/>
<gene>
    <name evidence="5" type="ORF">SAMN04488078_100988</name>
</gene>
<dbReference type="Pfam" id="PF01041">
    <property type="entry name" value="DegT_DnrJ_EryC1"/>
    <property type="match status" value="1"/>
</dbReference>
<dbReference type="EMBL" id="FZON01000009">
    <property type="protein sequence ID" value="SNS27522.1"/>
    <property type="molecule type" value="Genomic_DNA"/>
</dbReference>
<dbReference type="Gene3D" id="3.40.640.10">
    <property type="entry name" value="Type I PLP-dependent aspartate aminotransferase-like (Major domain)"/>
    <property type="match status" value="1"/>
</dbReference>